<gene>
    <name evidence="1" type="ORF">KC19_VG219300</name>
</gene>
<reference evidence="1" key="1">
    <citation type="submission" date="2020-06" db="EMBL/GenBank/DDBJ databases">
        <title>WGS assembly of Ceratodon purpureus strain R40.</title>
        <authorList>
            <person name="Carey S.B."/>
            <person name="Jenkins J."/>
            <person name="Shu S."/>
            <person name="Lovell J.T."/>
            <person name="Sreedasyam A."/>
            <person name="Maumus F."/>
            <person name="Tiley G.P."/>
            <person name="Fernandez-Pozo N."/>
            <person name="Barry K."/>
            <person name="Chen C."/>
            <person name="Wang M."/>
            <person name="Lipzen A."/>
            <person name="Daum C."/>
            <person name="Saski C.A."/>
            <person name="Payton A.C."/>
            <person name="Mcbreen J.C."/>
            <person name="Conrad R.E."/>
            <person name="Kollar L.M."/>
            <person name="Olsson S."/>
            <person name="Huttunen S."/>
            <person name="Landis J.B."/>
            <person name="Wickett N.J."/>
            <person name="Johnson M.G."/>
            <person name="Rensing S.A."/>
            <person name="Grimwood J."/>
            <person name="Schmutz J."/>
            <person name="Mcdaniel S.F."/>
        </authorList>
    </citation>
    <scope>NUCLEOTIDE SEQUENCE</scope>
    <source>
        <strain evidence="1">R40</strain>
    </source>
</reference>
<dbReference type="AlphaFoldDB" id="A0A8T0HSK0"/>
<sequence>MLPTSPCPRTPRDRHLHCVLTKSALRTGIKKAKLKAGSEEEHYEPAHIESLYTRNAVARKGLFAAVSTICNRNFPQACCGALYHHKMCFVHININDVKKMRLTTELLSCLLVD</sequence>
<dbReference type="Proteomes" id="UP000822688">
    <property type="component" value="Chromosome V"/>
</dbReference>
<accession>A0A8T0HSK0</accession>
<comment type="caution">
    <text evidence="1">The sequence shown here is derived from an EMBL/GenBank/DDBJ whole genome shotgun (WGS) entry which is preliminary data.</text>
</comment>
<name>A0A8T0HSK0_CERPU</name>
<proteinExistence type="predicted"/>
<organism evidence="1 2">
    <name type="scientific">Ceratodon purpureus</name>
    <name type="common">Fire moss</name>
    <name type="synonym">Dicranum purpureum</name>
    <dbReference type="NCBI Taxonomy" id="3225"/>
    <lineage>
        <taxon>Eukaryota</taxon>
        <taxon>Viridiplantae</taxon>
        <taxon>Streptophyta</taxon>
        <taxon>Embryophyta</taxon>
        <taxon>Bryophyta</taxon>
        <taxon>Bryophytina</taxon>
        <taxon>Bryopsida</taxon>
        <taxon>Dicranidae</taxon>
        <taxon>Pseudoditrichales</taxon>
        <taxon>Ditrichaceae</taxon>
        <taxon>Ceratodon</taxon>
    </lineage>
</organism>
<evidence type="ECO:0000313" key="2">
    <source>
        <dbReference type="Proteomes" id="UP000822688"/>
    </source>
</evidence>
<protein>
    <submittedName>
        <fullName evidence="1">Uncharacterized protein</fullName>
    </submittedName>
</protein>
<keyword evidence="2" id="KW-1185">Reference proteome</keyword>
<evidence type="ECO:0000313" key="1">
    <source>
        <dbReference type="EMBL" id="KAG0573894.1"/>
    </source>
</evidence>
<dbReference type="EMBL" id="CM026426">
    <property type="protein sequence ID" value="KAG0573894.1"/>
    <property type="molecule type" value="Genomic_DNA"/>
</dbReference>